<proteinExistence type="inferred from homology"/>
<dbReference type="GO" id="GO:0009229">
    <property type="term" value="P:thiamine diphosphate biosynthetic process"/>
    <property type="evidence" value="ECO:0007669"/>
    <property type="project" value="UniProtKB-UniRule"/>
</dbReference>
<evidence type="ECO:0000313" key="9">
    <source>
        <dbReference type="EMBL" id="KAJ8035633.1"/>
    </source>
</evidence>
<evidence type="ECO:0000256" key="6">
    <source>
        <dbReference type="ARBA" id="ARBA00022840"/>
    </source>
</evidence>
<dbReference type="Proteomes" id="UP001152320">
    <property type="component" value="Chromosome 9"/>
</dbReference>
<dbReference type="Gene3D" id="2.60.120.320">
    <property type="entry name" value="Thiamin pyrophosphokinase, thiamin-binding domain"/>
    <property type="match status" value="1"/>
</dbReference>
<dbReference type="PANTHER" id="PTHR13622">
    <property type="entry name" value="THIAMIN PYROPHOSPHOKINASE"/>
    <property type="match status" value="1"/>
</dbReference>
<dbReference type="SUPFAM" id="SSF63862">
    <property type="entry name" value="Thiamin pyrophosphokinase, substrate-binding domain"/>
    <property type="match status" value="1"/>
</dbReference>
<dbReference type="InterPro" id="IPR007371">
    <property type="entry name" value="TPK_catalytic"/>
</dbReference>
<evidence type="ECO:0000256" key="2">
    <source>
        <dbReference type="ARBA" id="ARBA00006785"/>
    </source>
</evidence>
<evidence type="ECO:0000256" key="7">
    <source>
        <dbReference type="PIRNR" id="PIRNR031057"/>
    </source>
</evidence>
<accession>A0A9Q1BZR1</accession>
<dbReference type="Pfam" id="PF04265">
    <property type="entry name" value="TPK_B1_binding"/>
    <property type="match status" value="1"/>
</dbReference>
<dbReference type="GO" id="GO:0006772">
    <property type="term" value="P:thiamine metabolic process"/>
    <property type="evidence" value="ECO:0007669"/>
    <property type="project" value="InterPro"/>
</dbReference>
<dbReference type="Gene3D" id="3.40.50.10240">
    <property type="entry name" value="Thiamin pyrophosphokinase, catalytic domain"/>
    <property type="match status" value="1"/>
</dbReference>
<comment type="caution">
    <text evidence="9">The sequence shown here is derived from an EMBL/GenBank/DDBJ whole genome shotgun (WGS) entry which is preliminary data.</text>
</comment>
<evidence type="ECO:0000256" key="3">
    <source>
        <dbReference type="ARBA" id="ARBA00022679"/>
    </source>
</evidence>
<dbReference type="InterPro" id="IPR006282">
    <property type="entry name" value="Thi_PPkinase"/>
</dbReference>
<comment type="pathway">
    <text evidence="1 7">Cofactor biosynthesis; thiamine diphosphate biosynthesis; thiamine diphosphate from thiamine: step 1/1.</text>
</comment>
<sequence length="257" mass="28744">MNSCNGSVQRLQPLNCLKSKTDCTFPLIVLNRPLAHQCSHLKHLWGNAIFKAGTDGANNELFDFMKRENNYSFIPDLVTGDFDSIRPEVKSFMKTKGVQVIKTPDQNDTDFTKCLVMVIDIMKQKQIQVDCLIAFCSFGGRLDHTLSNINTLFKAHKLVEYPVYLIGDHNLSFLLMPGYHVLDVTTGLEEGTCGLIPVGGKCNSITTTGLKWNLNKDQMEFGGLISSCNKIEVGAKEVTVETDSPVLWTMSLKEKRF</sequence>
<dbReference type="FunFam" id="3.40.50.10240:FF:000006">
    <property type="entry name" value="Thiamin pyrophosphokinase 1"/>
    <property type="match status" value="1"/>
</dbReference>
<reference evidence="9" key="1">
    <citation type="submission" date="2021-10" db="EMBL/GenBank/DDBJ databases">
        <title>Tropical sea cucumber genome reveals ecological adaptation and Cuvierian tubules defense mechanism.</title>
        <authorList>
            <person name="Chen T."/>
        </authorList>
    </citation>
    <scope>NUCLEOTIDE SEQUENCE</scope>
    <source>
        <strain evidence="9">Nanhai2018</strain>
        <tissue evidence="9">Muscle</tissue>
    </source>
</reference>
<evidence type="ECO:0000313" key="10">
    <source>
        <dbReference type="Proteomes" id="UP001152320"/>
    </source>
</evidence>
<evidence type="ECO:0000256" key="4">
    <source>
        <dbReference type="ARBA" id="ARBA00022741"/>
    </source>
</evidence>
<dbReference type="PIRSF" id="PIRSF031057">
    <property type="entry name" value="Thiamin_pyrophosphokinase"/>
    <property type="match status" value="1"/>
</dbReference>
<protein>
    <recommendedName>
        <fullName evidence="7">Thiamine pyrophosphokinase</fullName>
        <ecNumber evidence="7">2.7.6.2</ecNumber>
    </recommendedName>
</protein>
<dbReference type="NCBIfam" id="TIGR01378">
    <property type="entry name" value="thi_PPkinase"/>
    <property type="match status" value="1"/>
</dbReference>
<dbReference type="EC" id="2.7.6.2" evidence="7"/>
<dbReference type="EMBL" id="JAIZAY010000009">
    <property type="protein sequence ID" value="KAJ8035633.1"/>
    <property type="molecule type" value="Genomic_DNA"/>
</dbReference>
<name>A0A9Q1BZR1_HOLLE</name>
<evidence type="ECO:0000256" key="1">
    <source>
        <dbReference type="ARBA" id="ARBA00005078"/>
    </source>
</evidence>
<comment type="similarity">
    <text evidence="2 7">Belongs to the thiamine pyrophosphokinase family.</text>
</comment>
<dbReference type="GO" id="GO:0016301">
    <property type="term" value="F:kinase activity"/>
    <property type="evidence" value="ECO:0007669"/>
    <property type="project" value="UniProtKB-UniRule"/>
</dbReference>
<keyword evidence="5 7" id="KW-0418">Kinase</keyword>
<dbReference type="CDD" id="cd07995">
    <property type="entry name" value="TPK"/>
    <property type="match status" value="1"/>
</dbReference>
<dbReference type="PANTHER" id="PTHR13622:SF8">
    <property type="entry name" value="THIAMIN PYROPHOSPHOKINASE 1"/>
    <property type="match status" value="1"/>
</dbReference>
<dbReference type="InterPro" id="IPR036371">
    <property type="entry name" value="TPK_B1-bd_sf"/>
</dbReference>
<evidence type="ECO:0000259" key="8">
    <source>
        <dbReference type="SMART" id="SM00983"/>
    </source>
</evidence>
<dbReference type="InterPro" id="IPR016966">
    <property type="entry name" value="Thiamin_pyrophosphokinase_euk"/>
</dbReference>
<evidence type="ECO:0000256" key="5">
    <source>
        <dbReference type="ARBA" id="ARBA00022777"/>
    </source>
</evidence>
<dbReference type="OrthoDB" id="25149at2759"/>
<dbReference type="GO" id="GO:0005524">
    <property type="term" value="F:ATP binding"/>
    <property type="evidence" value="ECO:0007669"/>
    <property type="project" value="UniProtKB-UniRule"/>
</dbReference>
<dbReference type="InterPro" id="IPR036759">
    <property type="entry name" value="TPK_catalytic_sf"/>
</dbReference>
<feature type="domain" description="Thiamin pyrophosphokinase thiamin-binding" evidence="8">
    <location>
        <begin position="178"/>
        <end position="246"/>
    </location>
</feature>
<comment type="catalytic activity">
    <reaction evidence="7">
        <text>thiamine + ATP = thiamine diphosphate + AMP + H(+)</text>
        <dbReference type="Rhea" id="RHEA:11576"/>
        <dbReference type="ChEBI" id="CHEBI:15378"/>
        <dbReference type="ChEBI" id="CHEBI:18385"/>
        <dbReference type="ChEBI" id="CHEBI:30616"/>
        <dbReference type="ChEBI" id="CHEBI:58937"/>
        <dbReference type="ChEBI" id="CHEBI:456215"/>
    </reaction>
</comment>
<gene>
    <name evidence="9" type="ORF">HOLleu_19370</name>
</gene>
<organism evidence="9 10">
    <name type="scientific">Holothuria leucospilota</name>
    <name type="common">Black long sea cucumber</name>
    <name type="synonym">Mertensiothuria leucospilota</name>
    <dbReference type="NCBI Taxonomy" id="206669"/>
    <lineage>
        <taxon>Eukaryota</taxon>
        <taxon>Metazoa</taxon>
        <taxon>Echinodermata</taxon>
        <taxon>Eleutherozoa</taxon>
        <taxon>Echinozoa</taxon>
        <taxon>Holothuroidea</taxon>
        <taxon>Aspidochirotacea</taxon>
        <taxon>Aspidochirotida</taxon>
        <taxon>Holothuriidae</taxon>
        <taxon>Holothuria</taxon>
    </lineage>
</organism>
<keyword evidence="10" id="KW-1185">Reference proteome</keyword>
<keyword evidence="3 7" id="KW-0808">Transferase</keyword>
<keyword evidence="6 7" id="KW-0067">ATP-binding</keyword>
<dbReference type="InterPro" id="IPR007373">
    <property type="entry name" value="Thiamin_PyroPKinase_B1-bd"/>
</dbReference>
<dbReference type="FunFam" id="2.60.120.320:FF:000001">
    <property type="entry name" value="Thiamine pyrophosphokinase"/>
    <property type="match status" value="1"/>
</dbReference>
<dbReference type="GO" id="GO:0030975">
    <property type="term" value="F:thiamine binding"/>
    <property type="evidence" value="ECO:0007669"/>
    <property type="project" value="UniProtKB-UniRule"/>
</dbReference>
<keyword evidence="4 7" id="KW-0547">Nucleotide-binding</keyword>
<dbReference type="SMART" id="SM00983">
    <property type="entry name" value="TPK_B1_binding"/>
    <property type="match status" value="1"/>
</dbReference>
<dbReference type="Pfam" id="PF04263">
    <property type="entry name" value="TPK_catalytic"/>
    <property type="match status" value="1"/>
</dbReference>
<dbReference type="SUPFAM" id="SSF63999">
    <property type="entry name" value="Thiamin pyrophosphokinase, catalytic domain"/>
    <property type="match status" value="1"/>
</dbReference>
<dbReference type="AlphaFoldDB" id="A0A9Q1BZR1"/>
<dbReference type="GO" id="GO:0004788">
    <property type="term" value="F:thiamine diphosphokinase activity"/>
    <property type="evidence" value="ECO:0007669"/>
    <property type="project" value="UniProtKB-UniRule"/>
</dbReference>